<evidence type="ECO:0000313" key="2">
    <source>
        <dbReference type="Proteomes" id="UP000053825"/>
    </source>
</evidence>
<reference evidence="1 2" key="1">
    <citation type="submission" date="2015-07" db="EMBL/GenBank/DDBJ databases">
        <title>The genome of Habropoda laboriosa.</title>
        <authorList>
            <person name="Pan H."/>
            <person name="Kapheim K."/>
        </authorList>
    </citation>
    <scope>NUCLEOTIDE SEQUENCE [LARGE SCALE GENOMIC DNA]</scope>
    <source>
        <strain evidence="1">0110345459</strain>
    </source>
</reference>
<sequence>MITMTKRYFPYVNSERLLTIVKSLTLNDLKILYNKILQLNISLFQSDEIH</sequence>
<protein>
    <submittedName>
        <fullName evidence="1">Uncharacterized protein</fullName>
    </submittedName>
</protein>
<keyword evidence="2" id="KW-1185">Reference proteome</keyword>
<gene>
    <name evidence="1" type="ORF">WH47_12714</name>
</gene>
<accession>A0A0L7R4V7</accession>
<proteinExistence type="predicted"/>
<name>A0A0L7R4V7_9HYME</name>
<organism evidence="1 2">
    <name type="scientific">Habropoda laboriosa</name>
    <dbReference type="NCBI Taxonomy" id="597456"/>
    <lineage>
        <taxon>Eukaryota</taxon>
        <taxon>Metazoa</taxon>
        <taxon>Ecdysozoa</taxon>
        <taxon>Arthropoda</taxon>
        <taxon>Hexapoda</taxon>
        <taxon>Insecta</taxon>
        <taxon>Pterygota</taxon>
        <taxon>Neoptera</taxon>
        <taxon>Endopterygota</taxon>
        <taxon>Hymenoptera</taxon>
        <taxon>Apocrita</taxon>
        <taxon>Aculeata</taxon>
        <taxon>Apoidea</taxon>
        <taxon>Anthophila</taxon>
        <taxon>Apidae</taxon>
        <taxon>Habropoda</taxon>
    </lineage>
</organism>
<dbReference type="AlphaFoldDB" id="A0A0L7R4V7"/>
<dbReference type="Proteomes" id="UP000053825">
    <property type="component" value="Unassembled WGS sequence"/>
</dbReference>
<evidence type="ECO:0000313" key="1">
    <source>
        <dbReference type="EMBL" id="KOC65915.1"/>
    </source>
</evidence>
<dbReference type="EMBL" id="KQ414654">
    <property type="protein sequence ID" value="KOC65915.1"/>
    <property type="molecule type" value="Genomic_DNA"/>
</dbReference>